<keyword evidence="2" id="KW-1133">Transmembrane helix</keyword>
<feature type="transmembrane region" description="Helical" evidence="2">
    <location>
        <begin position="94"/>
        <end position="112"/>
    </location>
</feature>
<feature type="transmembrane region" description="Helical" evidence="2">
    <location>
        <begin position="190"/>
        <end position="211"/>
    </location>
</feature>
<dbReference type="InterPro" id="IPR000160">
    <property type="entry name" value="GGDEF_dom"/>
</dbReference>
<feature type="transmembrane region" description="Helical" evidence="2">
    <location>
        <begin position="152"/>
        <end position="175"/>
    </location>
</feature>
<comment type="caution">
    <text evidence="4">The sequence shown here is derived from an EMBL/GenBank/DDBJ whole genome shotgun (WGS) entry which is preliminary data.</text>
</comment>
<dbReference type="AlphaFoldDB" id="A0A418WM20"/>
<dbReference type="PROSITE" id="PS50887">
    <property type="entry name" value="GGDEF"/>
    <property type="match status" value="1"/>
</dbReference>
<dbReference type="GO" id="GO:0052621">
    <property type="term" value="F:diguanylate cyclase activity"/>
    <property type="evidence" value="ECO:0007669"/>
    <property type="project" value="UniProtKB-EC"/>
</dbReference>
<feature type="domain" description="GGDEF" evidence="3">
    <location>
        <begin position="252"/>
        <end position="384"/>
    </location>
</feature>
<dbReference type="OrthoDB" id="9812260at2"/>
<keyword evidence="5" id="KW-1185">Reference proteome</keyword>
<evidence type="ECO:0000256" key="2">
    <source>
        <dbReference type="SAM" id="Phobius"/>
    </source>
</evidence>
<dbReference type="GO" id="GO:1902201">
    <property type="term" value="P:negative regulation of bacterial-type flagellum-dependent cell motility"/>
    <property type="evidence" value="ECO:0007669"/>
    <property type="project" value="TreeGrafter"/>
</dbReference>
<dbReference type="PANTHER" id="PTHR45138:SF24">
    <property type="entry name" value="DIGUANYLATE CYCLASE DGCC-RELATED"/>
    <property type="match status" value="1"/>
</dbReference>
<accession>A0A418WM20</accession>
<dbReference type="GO" id="GO:0005886">
    <property type="term" value="C:plasma membrane"/>
    <property type="evidence" value="ECO:0007669"/>
    <property type="project" value="TreeGrafter"/>
</dbReference>
<feature type="transmembrane region" description="Helical" evidence="2">
    <location>
        <begin position="118"/>
        <end position="140"/>
    </location>
</feature>
<dbReference type="SMART" id="SM00267">
    <property type="entry name" value="GGDEF"/>
    <property type="match status" value="1"/>
</dbReference>
<dbReference type="InterPro" id="IPR029787">
    <property type="entry name" value="Nucleotide_cyclase"/>
</dbReference>
<dbReference type="EC" id="2.7.7.65" evidence="1"/>
<dbReference type="Pfam" id="PF00990">
    <property type="entry name" value="GGDEF"/>
    <property type="match status" value="1"/>
</dbReference>
<feature type="transmembrane region" description="Helical" evidence="2">
    <location>
        <begin position="39"/>
        <end position="57"/>
    </location>
</feature>
<proteinExistence type="predicted"/>
<feature type="transmembrane region" description="Helical" evidence="2">
    <location>
        <begin position="63"/>
        <end position="82"/>
    </location>
</feature>
<reference evidence="4 5" key="1">
    <citation type="submission" date="2018-09" db="EMBL/GenBank/DDBJ databases">
        <authorList>
            <person name="Zhu H."/>
        </authorList>
    </citation>
    <scope>NUCLEOTIDE SEQUENCE [LARGE SCALE GENOMIC DNA]</scope>
    <source>
        <strain evidence="4 5">K2R01-6</strain>
    </source>
</reference>
<name>A0A418WM20_9SPHN</name>
<sequence>MNPLLIIFSVLIFSSMVLCIAMTLAWIHFGRQRHALSWALAYGGGVLQWTVNAAGLMLFPDHLWPFVIASMLVVATSSLVAIGCRQRAGLPVHVLRFIAVGALATIAIAIWYTHIPFAGMRGAFTALYAAAMMPIAIAAVRPRRRKAQAPEIAFIVMLTIFGVFQLIVAGAGLAVGPEGDVAAIARYREIVGIGLPPVNIGLGIAALFLLAGDLADSVRALVTRDPLTGNLNRRGIEQAAIGAIANARRHGRPLVTVIGDIDRFKTINDRYGHAAGDQALIAFADHVHASVREEDLFGRIGGDEFCLLLIDAAPEDAAEAIERTRRELAQMEVAGMPGFSMSASFGMAAFDPDDVCFGDMLHRADLALLEAKLAGRDRLVVAPPPKPRVSGTAAR</sequence>
<evidence type="ECO:0000313" key="4">
    <source>
        <dbReference type="EMBL" id="RJF91047.1"/>
    </source>
</evidence>
<evidence type="ECO:0000256" key="1">
    <source>
        <dbReference type="ARBA" id="ARBA00012528"/>
    </source>
</evidence>
<dbReference type="EMBL" id="QYUM01000003">
    <property type="protein sequence ID" value="RJF91047.1"/>
    <property type="molecule type" value="Genomic_DNA"/>
</dbReference>
<organism evidence="4 5">
    <name type="scientific">Sphingomonas cavernae</name>
    <dbReference type="NCBI Taxonomy" id="2320861"/>
    <lineage>
        <taxon>Bacteria</taxon>
        <taxon>Pseudomonadati</taxon>
        <taxon>Pseudomonadota</taxon>
        <taxon>Alphaproteobacteria</taxon>
        <taxon>Sphingomonadales</taxon>
        <taxon>Sphingomonadaceae</taxon>
        <taxon>Sphingomonas</taxon>
    </lineage>
</organism>
<dbReference type="RefSeq" id="WP_119762772.1">
    <property type="nucleotide sequence ID" value="NZ_QYUM01000003.1"/>
</dbReference>
<dbReference type="InterPro" id="IPR050469">
    <property type="entry name" value="Diguanylate_Cyclase"/>
</dbReference>
<dbReference type="PANTHER" id="PTHR45138">
    <property type="entry name" value="REGULATORY COMPONENTS OF SENSORY TRANSDUCTION SYSTEM"/>
    <property type="match status" value="1"/>
</dbReference>
<dbReference type="CDD" id="cd01949">
    <property type="entry name" value="GGDEF"/>
    <property type="match status" value="1"/>
</dbReference>
<dbReference type="Gene3D" id="3.30.70.270">
    <property type="match status" value="1"/>
</dbReference>
<dbReference type="InterPro" id="IPR043128">
    <property type="entry name" value="Rev_trsase/Diguanyl_cyclase"/>
</dbReference>
<gene>
    <name evidence="4" type="ORF">D3876_12935</name>
</gene>
<feature type="transmembrane region" description="Helical" evidence="2">
    <location>
        <begin position="6"/>
        <end position="27"/>
    </location>
</feature>
<evidence type="ECO:0000259" key="3">
    <source>
        <dbReference type="PROSITE" id="PS50887"/>
    </source>
</evidence>
<dbReference type="Proteomes" id="UP000286100">
    <property type="component" value="Unassembled WGS sequence"/>
</dbReference>
<dbReference type="FunFam" id="3.30.70.270:FF:000001">
    <property type="entry name" value="Diguanylate cyclase domain protein"/>
    <property type="match status" value="1"/>
</dbReference>
<dbReference type="NCBIfam" id="TIGR00254">
    <property type="entry name" value="GGDEF"/>
    <property type="match status" value="1"/>
</dbReference>
<keyword evidence="2" id="KW-0472">Membrane</keyword>
<protein>
    <recommendedName>
        <fullName evidence="1">diguanylate cyclase</fullName>
        <ecNumber evidence="1">2.7.7.65</ecNumber>
    </recommendedName>
</protein>
<evidence type="ECO:0000313" key="5">
    <source>
        <dbReference type="Proteomes" id="UP000286100"/>
    </source>
</evidence>
<keyword evidence="2" id="KW-0812">Transmembrane</keyword>
<dbReference type="SUPFAM" id="SSF55073">
    <property type="entry name" value="Nucleotide cyclase"/>
    <property type="match status" value="1"/>
</dbReference>
<dbReference type="GO" id="GO:0043709">
    <property type="term" value="P:cell adhesion involved in single-species biofilm formation"/>
    <property type="evidence" value="ECO:0007669"/>
    <property type="project" value="TreeGrafter"/>
</dbReference>